<comment type="caution">
    <text evidence="1">The sequence shown here is derived from an EMBL/GenBank/DDBJ whole genome shotgun (WGS) entry which is preliminary data.</text>
</comment>
<sequence length="71" mass="8268">MKWLYFASAYPSPIKFRSNFFPFSKKDAVGHQKNKSIPPHALYWPVHFSDSKIGPSLLVSEKFAQRGNNYY</sequence>
<evidence type="ECO:0000313" key="2">
    <source>
        <dbReference type="Proteomes" id="UP000816034"/>
    </source>
</evidence>
<gene>
    <name evidence="1" type="ORF">C9374_008822</name>
</gene>
<proteinExistence type="predicted"/>
<dbReference type="RefSeq" id="XP_044544999.1">
    <property type="nucleotide sequence ID" value="XM_044698941.1"/>
</dbReference>
<dbReference type="EMBL" id="PYSW02000036">
    <property type="protein sequence ID" value="KAG2377737.1"/>
    <property type="molecule type" value="Genomic_DNA"/>
</dbReference>
<name>A0AA88GE22_NAELO</name>
<protein>
    <submittedName>
        <fullName evidence="1">Uncharacterized protein</fullName>
    </submittedName>
</protein>
<dbReference type="GeneID" id="68101276"/>
<keyword evidence="2" id="KW-1185">Reference proteome</keyword>
<evidence type="ECO:0000313" key="1">
    <source>
        <dbReference type="EMBL" id="KAG2377737.1"/>
    </source>
</evidence>
<dbReference type="AlphaFoldDB" id="A0AA88GE22"/>
<dbReference type="Proteomes" id="UP000816034">
    <property type="component" value="Unassembled WGS sequence"/>
</dbReference>
<reference evidence="1 2" key="1">
    <citation type="journal article" date="2018" name="BMC Genomics">
        <title>The genome of Naegleria lovaniensis, the basis for a comparative approach to unravel pathogenicity factors of the human pathogenic amoeba N. fowleri.</title>
        <authorList>
            <person name="Liechti N."/>
            <person name="Schurch N."/>
            <person name="Bruggmann R."/>
            <person name="Wittwer M."/>
        </authorList>
    </citation>
    <scope>NUCLEOTIDE SEQUENCE [LARGE SCALE GENOMIC DNA]</scope>
    <source>
        <strain evidence="1 2">ATCC 30569</strain>
    </source>
</reference>
<organism evidence="1 2">
    <name type="scientific">Naegleria lovaniensis</name>
    <name type="common">Amoeba</name>
    <dbReference type="NCBI Taxonomy" id="51637"/>
    <lineage>
        <taxon>Eukaryota</taxon>
        <taxon>Discoba</taxon>
        <taxon>Heterolobosea</taxon>
        <taxon>Tetramitia</taxon>
        <taxon>Eutetramitia</taxon>
        <taxon>Vahlkampfiidae</taxon>
        <taxon>Naegleria</taxon>
    </lineage>
</organism>
<accession>A0AA88GE22</accession>